<comment type="subcellular location">
    <subcellularLocation>
        <location evidence="1 4">Nucleus</location>
    </subcellularLocation>
</comment>
<name>A0A9W8AZ34_9FUNG</name>
<comment type="subunit">
    <text evidence="4">Component of the Mediator complex.</text>
</comment>
<keyword evidence="4" id="KW-0010">Activator</keyword>
<dbReference type="GO" id="GO:0006357">
    <property type="term" value="P:regulation of transcription by RNA polymerase II"/>
    <property type="evidence" value="ECO:0007669"/>
    <property type="project" value="InterPro"/>
</dbReference>
<evidence type="ECO:0000256" key="1">
    <source>
        <dbReference type="ARBA" id="ARBA00004123"/>
    </source>
</evidence>
<evidence type="ECO:0000256" key="2">
    <source>
        <dbReference type="ARBA" id="ARBA00010743"/>
    </source>
</evidence>
<evidence type="ECO:0000313" key="5">
    <source>
        <dbReference type="EMBL" id="KAJ1972693.1"/>
    </source>
</evidence>
<dbReference type="Gene3D" id="3.30.310.180">
    <property type="match status" value="1"/>
</dbReference>
<accession>A0A9W8AZ34</accession>
<gene>
    <name evidence="4" type="primary">MED20</name>
    <name evidence="5" type="ORF">H4R34_005321</name>
</gene>
<dbReference type="GO" id="GO:0016592">
    <property type="term" value="C:mediator complex"/>
    <property type="evidence" value="ECO:0007669"/>
    <property type="project" value="InterPro"/>
</dbReference>
<keyword evidence="6" id="KW-1185">Reference proteome</keyword>
<dbReference type="OrthoDB" id="1854899at2759"/>
<evidence type="ECO:0000256" key="3">
    <source>
        <dbReference type="ARBA" id="ARBA00023242"/>
    </source>
</evidence>
<dbReference type="InterPro" id="IPR013921">
    <property type="entry name" value="Mediator_Med20"/>
</dbReference>
<keyword evidence="4" id="KW-0805">Transcription regulation</keyword>
<protein>
    <recommendedName>
        <fullName evidence="4">Mediator of RNA polymerase II transcription subunit 20</fullName>
    </recommendedName>
    <alternativeName>
        <fullName evidence="4">Mediator complex subunit 20</fullName>
    </alternativeName>
</protein>
<comment type="function">
    <text evidence="4">Component of the Mediator complex, a coactivator involved in the regulated transcription of nearly all RNA polymerase II-dependent genes. Mediator functions as a bridge to convey information from gene-specific regulatory proteins to the basal RNA polymerase II transcription machinery. Mediator is recruited to promoters by direct interactions with regulatory proteins and serves as a scaffold for the assembly of a functional preinitiation complex with RNA polymerase II and the general transcription factors.</text>
</comment>
<comment type="similarity">
    <text evidence="2 4">Belongs to the Mediator complex subunit 20 family.</text>
</comment>
<dbReference type="AlphaFoldDB" id="A0A9W8AZ34"/>
<proteinExistence type="inferred from homology"/>
<dbReference type="Proteomes" id="UP001151582">
    <property type="component" value="Unassembled WGS sequence"/>
</dbReference>
<keyword evidence="4" id="KW-0804">Transcription</keyword>
<comment type="caution">
    <text evidence="5">The sequence shown here is derived from an EMBL/GenBank/DDBJ whole genome shotgun (WGS) entry which is preliminary data.</text>
</comment>
<sequence>MGVTCVFRWVNATGSTSLSQLNAQLTQRLFAANLGRWTVTCRLYREIPPALDPAATTVGSPTMAIGNKSHEKMLLLLTHTAEPARQYAMVDESCIVETDRELEAIVHKLKNLWVARQSSQIDGHLYDLGDFRVRMGNMMVGTANKGVIVEVEYVPCCYPQACQRILAEFIGLLMPSNAQLSFSVRSTTTNGQQEPGSQSLTSSTALGMAPSAVAAHPEVLVMDYGRAGIYQAQFTALNTAYQYFALFRADNLL</sequence>
<evidence type="ECO:0000313" key="6">
    <source>
        <dbReference type="Proteomes" id="UP001151582"/>
    </source>
</evidence>
<keyword evidence="3 4" id="KW-0539">Nucleus</keyword>
<dbReference type="Pfam" id="PF08612">
    <property type="entry name" value="Med20"/>
    <property type="match status" value="1"/>
</dbReference>
<dbReference type="GO" id="GO:0003713">
    <property type="term" value="F:transcription coactivator activity"/>
    <property type="evidence" value="ECO:0007669"/>
    <property type="project" value="TreeGrafter"/>
</dbReference>
<dbReference type="EMBL" id="JANBQB010000988">
    <property type="protein sequence ID" value="KAJ1972693.1"/>
    <property type="molecule type" value="Genomic_DNA"/>
</dbReference>
<reference evidence="5" key="1">
    <citation type="submission" date="2022-07" db="EMBL/GenBank/DDBJ databases">
        <title>Phylogenomic reconstructions and comparative analyses of Kickxellomycotina fungi.</title>
        <authorList>
            <person name="Reynolds N.K."/>
            <person name="Stajich J.E."/>
            <person name="Barry K."/>
            <person name="Grigoriev I.V."/>
            <person name="Crous P."/>
            <person name="Smith M.E."/>
        </authorList>
    </citation>
    <scope>NUCLEOTIDE SEQUENCE</scope>
    <source>
        <strain evidence="5">RSA 567</strain>
    </source>
</reference>
<organism evidence="5 6">
    <name type="scientific">Dimargaris verticillata</name>
    <dbReference type="NCBI Taxonomy" id="2761393"/>
    <lineage>
        <taxon>Eukaryota</taxon>
        <taxon>Fungi</taxon>
        <taxon>Fungi incertae sedis</taxon>
        <taxon>Zoopagomycota</taxon>
        <taxon>Kickxellomycotina</taxon>
        <taxon>Dimargaritomycetes</taxon>
        <taxon>Dimargaritales</taxon>
        <taxon>Dimargaritaceae</taxon>
        <taxon>Dimargaris</taxon>
    </lineage>
</organism>
<dbReference type="PANTHER" id="PTHR12465">
    <property type="entry name" value="UBIQUITIN SPECIFIC PROTEASE HOMOLOG 49"/>
    <property type="match status" value="1"/>
</dbReference>
<dbReference type="PANTHER" id="PTHR12465:SF0">
    <property type="entry name" value="MEDIATOR OF RNA POLYMERASE II TRANSCRIPTION SUBUNIT 20"/>
    <property type="match status" value="1"/>
</dbReference>
<evidence type="ECO:0000256" key="4">
    <source>
        <dbReference type="RuleBase" id="RU364152"/>
    </source>
</evidence>